<dbReference type="Pfam" id="PF12796">
    <property type="entry name" value="Ank_2"/>
    <property type="match status" value="1"/>
</dbReference>
<sequence>MSRTFSTRTTADCLRREAKRWLKAIGAGEADAVARFLTVFPGHATAPKLREVQHALAREHGYPTWAALTQELADRARTLEERVRLFLEKSVNRYGTDPATRKWGDYERDGGSRGAVAARLLARHPEIARVSIHTAAVAHDLDAVRGFLAKDPGLVHDRSDFDGWTPLARLAYARLPLETVEPNALVLAALLLDAGADPDAGWSDKNPEFTPLVGVIGDGEGGQAPHPQAFAFARLLIDRGADPLAAQALYNTSLRDDSTEWLEFLWAESAKRGETERWTGPAPQALGGAKSRSAVAYLLGNAVASNHPRRAEWLLEHGARADDINFYSRQPVMKHAVMGGHGAIVDLLVRYGAPRPQLTEDEVFVAAVATGDTATLRRLAEAHPEFLRAIAPVKVALDTGRADMVEVLLDLGMSPDVADDHNCRALHFAAHAGAVAVARLLIARGAEVDPFDGRYGGSPLTHAVYHGQWDMVDFLAGHSRNFRGLCFAGKVDRLRILLTEEPDRANRQDRPGEPALFCLPDNQETAVELAELLLSFGADPTYRNPLGQTPAEAARRRGLDDAADVIEMAAEGWTLR</sequence>
<accession>A0A560I791</accession>
<organism evidence="4 5">
    <name type="scientific">Nitrospirillum amazonense</name>
    <dbReference type="NCBI Taxonomy" id="28077"/>
    <lineage>
        <taxon>Bacteria</taxon>
        <taxon>Pseudomonadati</taxon>
        <taxon>Pseudomonadota</taxon>
        <taxon>Alphaproteobacteria</taxon>
        <taxon>Rhodospirillales</taxon>
        <taxon>Azospirillaceae</taxon>
        <taxon>Nitrospirillum</taxon>
    </lineage>
</organism>
<dbReference type="PROSITE" id="PS50297">
    <property type="entry name" value="ANK_REP_REGION"/>
    <property type="match status" value="1"/>
</dbReference>
<dbReference type="PANTHER" id="PTHR24198">
    <property type="entry name" value="ANKYRIN REPEAT AND PROTEIN KINASE DOMAIN-CONTAINING PROTEIN"/>
    <property type="match status" value="1"/>
</dbReference>
<keyword evidence="2 3" id="KW-0040">ANK repeat</keyword>
<dbReference type="SUPFAM" id="SSF48403">
    <property type="entry name" value="Ankyrin repeat"/>
    <property type="match status" value="2"/>
</dbReference>
<evidence type="ECO:0000256" key="1">
    <source>
        <dbReference type="ARBA" id="ARBA00022737"/>
    </source>
</evidence>
<dbReference type="SMART" id="SM00248">
    <property type="entry name" value="ANK"/>
    <property type="match status" value="7"/>
</dbReference>
<dbReference type="EMBL" id="VITT01000016">
    <property type="protein sequence ID" value="TWB52900.1"/>
    <property type="molecule type" value="Genomic_DNA"/>
</dbReference>
<evidence type="ECO:0000313" key="5">
    <source>
        <dbReference type="Proteomes" id="UP000318050"/>
    </source>
</evidence>
<proteinExistence type="predicted"/>
<gene>
    <name evidence="4" type="ORF">FBZ92_11629</name>
</gene>
<dbReference type="PANTHER" id="PTHR24198:SF194">
    <property type="entry name" value="INVERSIN-A"/>
    <property type="match status" value="1"/>
</dbReference>
<evidence type="ECO:0000256" key="2">
    <source>
        <dbReference type="ARBA" id="ARBA00023043"/>
    </source>
</evidence>
<name>A0A560I791_9PROT</name>
<evidence type="ECO:0000313" key="4">
    <source>
        <dbReference type="EMBL" id="TWB52900.1"/>
    </source>
</evidence>
<keyword evidence="1" id="KW-0677">Repeat</keyword>
<protein>
    <submittedName>
        <fullName evidence="4">Ankyrin repeat protein</fullName>
    </submittedName>
</protein>
<evidence type="ECO:0000256" key="3">
    <source>
        <dbReference type="PROSITE-ProRule" id="PRU00023"/>
    </source>
</evidence>
<feature type="repeat" description="ANK" evidence="3">
    <location>
        <begin position="421"/>
        <end position="453"/>
    </location>
</feature>
<dbReference type="PROSITE" id="PS50088">
    <property type="entry name" value="ANK_REPEAT"/>
    <property type="match status" value="2"/>
</dbReference>
<comment type="caution">
    <text evidence="4">The sequence shown here is derived from an EMBL/GenBank/DDBJ whole genome shotgun (WGS) entry which is preliminary data.</text>
</comment>
<dbReference type="InterPro" id="IPR002110">
    <property type="entry name" value="Ankyrin_rpt"/>
</dbReference>
<reference evidence="4 5" key="1">
    <citation type="submission" date="2019-06" db="EMBL/GenBank/DDBJ databases">
        <title>Genomic Encyclopedia of Type Strains, Phase IV (KMG-V): Genome sequencing to study the core and pangenomes of soil and plant-associated prokaryotes.</title>
        <authorList>
            <person name="Whitman W."/>
        </authorList>
    </citation>
    <scope>NUCLEOTIDE SEQUENCE [LARGE SCALE GENOMIC DNA]</scope>
    <source>
        <strain evidence="4 5">BR 11140</strain>
    </source>
</reference>
<dbReference type="AlphaFoldDB" id="A0A560I791"/>
<dbReference type="Proteomes" id="UP000318050">
    <property type="component" value="Unassembled WGS sequence"/>
</dbReference>
<dbReference type="Gene3D" id="1.25.40.20">
    <property type="entry name" value="Ankyrin repeat-containing domain"/>
    <property type="match status" value="3"/>
</dbReference>
<dbReference type="InterPro" id="IPR036770">
    <property type="entry name" value="Ankyrin_rpt-contain_sf"/>
</dbReference>
<dbReference type="OrthoDB" id="928522at2"/>
<feature type="repeat" description="ANK" evidence="3">
    <location>
        <begin position="388"/>
        <end position="420"/>
    </location>
</feature>